<dbReference type="NCBIfam" id="TIGR00044">
    <property type="entry name" value="YggS family pyridoxal phosphate-dependent enzyme"/>
    <property type="match status" value="1"/>
</dbReference>
<evidence type="ECO:0000259" key="3">
    <source>
        <dbReference type="Pfam" id="PF01168"/>
    </source>
</evidence>
<dbReference type="InterPro" id="IPR001608">
    <property type="entry name" value="Ala_racemase_N"/>
</dbReference>
<comment type="similarity">
    <text evidence="2">Belongs to the pyridoxal phosphate-binding protein YggS/PROSC family.</text>
</comment>
<gene>
    <name evidence="4" type="ORF">BTN85_1826</name>
</gene>
<dbReference type="Pfam" id="PF01168">
    <property type="entry name" value="Ala_racemase_N"/>
    <property type="match status" value="1"/>
</dbReference>
<name>A0A1Q6DS33_METT1</name>
<dbReference type="CDD" id="cd00635">
    <property type="entry name" value="PLPDE_III_YBL036c_like"/>
    <property type="match status" value="1"/>
</dbReference>
<dbReference type="GO" id="GO:0030170">
    <property type="term" value="F:pyridoxal phosphate binding"/>
    <property type="evidence" value="ECO:0007669"/>
    <property type="project" value="UniProtKB-UniRule"/>
</dbReference>
<proteinExistence type="inferred from homology"/>
<dbReference type="InterPro" id="IPR011078">
    <property type="entry name" value="PyrdxlP_homeostasis"/>
</dbReference>
<feature type="modified residue" description="N6-(pyridoxal phosphate)lysine" evidence="2">
    <location>
        <position position="26"/>
    </location>
</feature>
<dbReference type="AlphaFoldDB" id="A0A1Q6DS33"/>
<dbReference type="HAMAP" id="MF_02087">
    <property type="entry name" value="PLP_homeostasis"/>
    <property type="match status" value="1"/>
</dbReference>
<dbReference type="SUPFAM" id="SSF51419">
    <property type="entry name" value="PLP-binding barrel"/>
    <property type="match status" value="1"/>
</dbReference>
<dbReference type="InParanoid" id="A0A1Q6DS33"/>
<evidence type="ECO:0000256" key="1">
    <source>
        <dbReference type="ARBA" id="ARBA00022898"/>
    </source>
</evidence>
<accession>A0A1Q6DS33</accession>
<protein>
    <recommendedName>
        <fullName evidence="2">Pyridoxal phosphate homeostasis protein</fullName>
        <shortName evidence="2">PLP homeostasis protein</shortName>
    </recommendedName>
</protein>
<comment type="function">
    <text evidence="2">Pyridoxal 5'-phosphate (PLP)-binding protein, which is involved in PLP homeostasis.</text>
</comment>
<evidence type="ECO:0000313" key="5">
    <source>
        <dbReference type="Proteomes" id="UP000185744"/>
    </source>
</evidence>
<keyword evidence="1 2" id="KW-0663">Pyridoxal phosphate</keyword>
<dbReference type="PIRSF" id="PIRSF004848">
    <property type="entry name" value="YBL036c_PLPDEIII"/>
    <property type="match status" value="1"/>
</dbReference>
<reference evidence="4" key="1">
    <citation type="submission" date="2016-12" db="EMBL/GenBank/DDBJ databases">
        <title>Discovery of methanogenic haloarchaea.</title>
        <authorList>
            <person name="Sorokin D.Y."/>
            <person name="Makarova K.S."/>
            <person name="Abbas B."/>
            <person name="Ferrer M."/>
            <person name="Golyshin P.N."/>
        </authorList>
    </citation>
    <scope>NUCLEOTIDE SEQUENCE [LARGE SCALE GENOMIC DNA]</scope>
    <source>
        <strain evidence="4">HMET1</strain>
    </source>
</reference>
<dbReference type="Proteomes" id="UP000185744">
    <property type="component" value="Unassembled WGS sequence"/>
</dbReference>
<evidence type="ECO:0000256" key="2">
    <source>
        <dbReference type="HAMAP-Rule" id="MF_02087"/>
    </source>
</evidence>
<comment type="caution">
    <text evidence="4">The sequence shown here is derived from an EMBL/GenBank/DDBJ whole genome shotgun (WGS) entry which is preliminary data.</text>
</comment>
<dbReference type="EMBL" id="MSDW01000002">
    <property type="protein sequence ID" value="OKY77179.1"/>
    <property type="molecule type" value="Genomic_DNA"/>
</dbReference>
<sequence>MVEIYENYKELRNEIKDDVKILVASKGRNSDEVREAINAGARHIGENYIYPEATNKHEKLTDLSDSVTWHVIGHLQTNKINKALPIFDVIQTVESGYRAKNINKRLKREEMREKRTKNGLSETISVFVEVNISREESKYGIEPEFEKIRSLLNKIKKMEYLVPDGLMTMGRKTSDMEIKRKEFRKMKELFDRSNKEIDNLELSYLSMGMTNTYKTAIEEGANMVRVGRGIFGERN</sequence>
<keyword evidence="5" id="KW-1185">Reference proteome</keyword>
<dbReference type="STRING" id="1903181.BTN85_1826"/>
<dbReference type="Gene3D" id="3.20.20.10">
    <property type="entry name" value="Alanine racemase"/>
    <property type="match status" value="1"/>
</dbReference>
<dbReference type="PANTHER" id="PTHR10146:SF14">
    <property type="entry name" value="PYRIDOXAL PHOSPHATE HOMEOSTASIS PROTEIN"/>
    <property type="match status" value="1"/>
</dbReference>
<evidence type="ECO:0000313" key="4">
    <source>
        <dbReference type="EMBL" id="OKY77179.1"/>
    </source>
</evidence>
<organism evidence="4 5">
    <name type="scientific">Methanohalarchaeum thermophilum</name>
    <dbReference type="NCBI Taxonomy" id="1903181"/>
    <lineage>
        <taxon>Archaea</taxon>
        <taxon>Methanobacteriati</taxon>
        <taxon>Methanobacteriota</taxon>
        <taxon>Methanonatronarchaeia</taxon>
        <taxon>Methanonatronarchaeales</taxon>
        <taxon>Methanonatronarchaeaceae</taxon>
        <taxon>Candidatus Methanohalarchaeum</taxon>
    </lineage>
</organism>
<feature type="domain" description="Alanine racemase N-terminal" evidence="3">
    <location>
        <begin position="4"/>
        <end position="234"/>
    </location>
</feature>
<dbReference type="PANTHER" id="PTHR10146">
    <property type="entry name" value="PROLINE SYNTHETASE CO-TRANSCRIBED BACTERIAL HOMOLOG PROTEIN"/>
    <property type="match status" value="1"/>
</dbReference>
<dbReference type="InterPro" id="IPR029066">
    <property type="entry name" value="PLP-binding_barrel"/>
</dbReference>